<dbReference type="EMBL" id="JAYMYS010000006">
    <property type="protein sequence ID" value="KAK7389954.1"/>
    <property type="molecule type" value="Genomic_DNA"/>
</dbReference>
<dbReference type="Proteomes" id="UP001386955">
    <property type="component" value="Unassembled WGS sequence"/>
</dbReference>
<protein>
    <submittedName>
        <fullName evidence="1">Uncharacterized protein</fullName>
    </submittedName>
</protein>
<keyword evidence="2" id="KW-1185">Reference proteome</keyword>
<evidence type="ECO:0000313" key="1">
    <source>
        <dbReference type="EMBL" id="KAK7389954.1"/>
    </source>
</evidence>
<evidence type="ECO:0000313" key="2">
    <source>
        <dbReference type="Proteomes" id="UP001386955"/>
    </source>
</evidence>
<dbReference type="AlphaFoldDB" id="A0AAN9XFM9"/>
<proteinExistence type="predicted"/>
<gene>
    <name evidence="1" type="ORF">VNO78_25251</name>
</gene>
<accession>A0AAN9XFM9</accession>
<comment type="caution">
    <text evidence="1">The sequence shown here is derived from an EMBL/GenBank/DDBJ whole genome shotgun (WGS) entry which is preliminary data.</text>
</comment>
<reference evidence="1 2" key="1">
    <citation type="submission" date="2024-01" db="EMBL/GenBank/DDBJ databases">
        <title>The genomes of 5 underutilized Papilionoideae crops provide insights into root nodulation and disease resistanc.</title>
        <authorList>
            <person name="Jiang F."/>
        </authorList>
    </citation>
    <scope>NUCLEOTIDE SEQUENCE [LARGE SCALE GENOMIC DNA]</scope>
    <source>
        <strain evidence="1">DUOXIRENSHENG_FW03</strain>
        <tissue evidence="1">Leaves</tissue>
    </source>
</reference>
<sequence>MTILKVSVKKQFELRSSMVDVHFLLFFAVKEMPMRKSFGFFGGKFAAKWYSSQGVWCLMNNFQSDSFEGMSWWWN</sequence>
<name>A0AAN9XFM9_PSOTE</name>
<organism evidence="1 2">
    <name type="scientific">Psophocarpus tetragonolobus</name>
    <name type="common">Winged bean</name>
    <name type="synonym">Dolichos tetragonolobus</name>
    <dbReference type="NCBI Taxonomy" id="3891"/>
    <lineage>
        <taxon>Eukaryota</taxon>
        <taxon>Viridiplantae</taxon>
        <taxon>Streptophyta</taxon>
        <taxon>Embryophyta</taxon>
        <taxon>Tracheophyta</taxon>
        <taxon>Spermatophyta</taxon>
        <taxon>Magnoliopsida</taxon>
        <taxon>eudicotyledons</taxon>
        <taxon>Gunneridae</taxon>
        <taxon>Pentapetalae</taxon>
        <taxon>rosids</taxon>
        <taxon>fabids</taxon>
        <taxon>Fabales</taxon>
        <taxon>Fabaceae</taxon>
        <taxon>Papilionoideae</taxon>
        <taxon>50 kb inversion clade</taxon>
        <taxon>NPAAA clade</taxon>
        <taxon>indigoferoid/millettioid clade</taxon>
        <taxon>Phaseoleae</taxon>
        <taxon>Psophocarpus</taxon>
    </lineage>
</organism>